<evidence type="ECO:0000256" key="7">
    <source>
        <dbReference type="ARBA" id="ARBA00047989"/>
    </source>
</evidence>
<gene>
    <name evidence="10" type="ordered locus">HH_0214</name>
</gene>
<dbReference type="InterPro" id="IPR003730">
    <property type="entry name" value="Cu_polyphenol_OxRdtase"/>
</dbReference>
<dbReference type="HOGENOM" id="CLU_065784_3_0_7"/>
<proteinExistence type="inferred from homology"/>
<evidence type="ECO:0000256" key="1">
    <source>
        <dbReference type="ARBA" id="ARBA00000553"/>
    </source>
</evidence>
<dbReference type="EMBL" id="AE017125">
    <property type="protein sequence ID" value="AAP76811.1"/>
    <property type="molecule type" value="Genomic_DNA"/>
</dbReference>
<keyword evidence="6" id="KW-0862">Zinc</keyword>
<dbReference type="AlphaFoldDB" id="Q7VJM9"/>
<dbReference type="GO" id="GO:0017061">
    <property type="term" value="F:S-methyl-5-thioadenosine phosphorylase activity"/>
    <property type="evidence" value="ECO:0007669"/>
    <property type="project" value="UniProtKB-EC"/>
</dbReference>
<evidence type="ECO:0000256" key="4">
    <source>
        <dbReference type="ARBA" id="ARBA00022723"/>
    </source>
</evidence>
<organism evidence="10 11">
    <name type="scientific">Helicobacter hepaticus (strain ATCC 51449 / 3B1)</name>
    <dbReference type="NCBI Taxonomy" id="235279"/>
    <lineage>
        <taxon>Bacteria</taxon>
        <taxon>Pseudomonadati</taxon>
        <taxon>Campylobacterota</taxon>
        <taxon>Epsilonproteobacteria</taxon>
        <taxon>Campylobacterales</taxon>
        <taxon>Helicobacteraceae</taxon>
        <taxon>Helicobacter</taxon>
    </lineage>
</organism>
<protein>
    <recommendedName>
        <fullName evidence="12">Purine nucleoside phosphorylase</fullName>
    </recommendedName>
</protein>
<evidence type="ECO:0000256" key="8">
    <source>
        <dbReference type="ARBA" id="ARBA00048968"/>
    </source>
</evidence>
<keyword evidence="11" id="KW-1185">Reference proteome</keyword>
<dbReference type="InterPro" id="IPR011324">
    <property type="entry name" value="Cytotoxic_necrot_fac-like_cat"/>
</dbReference>
<evidence type="ECO:0000256" key="5">
    <source>
        <dbReference type="ARBA" id="ARBA00022801"/>
    </source>
</evidence>
<sequence length="274" mass="30899">MFLYTSLQSPIFRDKSVYFALSNRLGGVSEGVFDTLNLGYYVGDERLNVERNHHIFLSEFWKIFALNDKQKVVSALYYCHQTHSTQSIILDEKNLSSFEDFYKTKSKIIAPHSICLGEADAIITHIPYRACLVLVADCNPILLYDNAKKVMAVIHAGRRGVFDGIVPAVFKRMSEVYGSSVSDCFMYVGASIRACCYEVGKEVQEELLALGFDKSVLKGNKLDLIACIKTQCKNLGINVEHIEISPYCSCCNKQLYSYRRDKTTGRFGLLAMLT</sequence>
<name>Q7VJM9_HELHP</name>
<keyword evidence="3" id="KW-0808">Transferase</keyword>
<accession>Q7VJM9</accession>
<reference evidence="10 11" key="1">
    <citation type="journal article" date="2003" name="Proc. Natl. Acad. Sci. U.S.A.">
        <title>The complete genome sequence of the carcinogenic bacterium Helicobacter hepaticus.</title>
        <authorList>
            <person name="Suerbaum S."/>
            <person name="Josenhans C."/>
            <person name="Sterzenbach T."/>
            <person name="Drescher B."/>
            <person name="Brandt P."/>
            <person name="Bell M."/>
            <person name="Droege M."/>
            <person name="Fartmann B."/>
            <person name="Fischer H.-P."/>
            <person name="Ge Z."/>
            <person name="Hoerster A."/>
            <person name="Holland R."/>
            <person name="Klein K."/>
            <person name="Koenig J."/>
            <person name="Macko L."/>
            <person name="Mendz G.L."/>
            <person name="Nyakatura G."/>
            <person name="Schauer D.B."/>
            <person name="Shen Z."/>
            <person name="Weber J."/>
            <person name="Frosch M."/>
            <person name="Fox J.G."/>
        </authorList>
    </citation>
    <scope>NUCLEOTIDE SEQUENCE [LARGE SCALE GENOMIC DNA]</scope>
    <source>
        <strain evidence="11">ATCC 51449 / 3B1</strain>
    </source>
</reference>
<evidence type="ECO:0000313" key="11">
    <source>
        <dbReference type="Proteomes" id="UP000002495"/>
    </source>
</evidence>
<dbReference type="Gene3D" id="3.60.140.10">
    <property type="entry name" value="CNF1/YfiH-like putative cysteine hydrolases"/>
    <property type="match status" value="1"/>
</dbReference>
<comment type="catalytic activity">
    <reaction evidence="1">
        <text>inosine + phosphate = alpha-D-ribose 1-phosphate + hypoxanthine</text>
        <dbReference type="Rhea" id="RHEA:27646"/>
        <dbReference type="ChEBI" id="CHEBI:17368"/>
        <dbReference type="ChEBI" id="CHEBI:17596"/>
        <dbReference type="ChEBI" id="CHEBI:43474"/>
        <dbReference type="ChEBI" id="CHEBI:57720"/>
        <dbReference type="EC" id="2.4.2.1"/>
    </reaction>
    <physiologicalReaction direction="left-to-right" evidence="1">
        <dbReference type="Rhea" id="RHEA:27647"/>
    </physiologicalReaction>
</comment>
<comment type="similarity">
    <text evidence="2">Belongs to the purine nucleoside phosphorylase YfiH/LACC1 family.</text>
</comment>
<dbReference type="RefSeq" id="WP_011115057.1">
    <property type="nucleotide sequence ID" value="NC_004917.1"/>
</dbReference>
<dbReference type="GO" id="GO:0016787">
    <property type="term" value="F:hydrolase activity"/>
    <property type="evidence" value="ECO:0007669"/>
    <property type="project" value="UniProtKB-KW"/>
</dbReference>
<dbReference type="SUPFAM" id="SSF64438">
    <property type="entry name" value="CNF1/YfiH-like putative cysteine hydrolases"/>
    <property type="match status" value="1"/>
</dbReference>
<dbReference type="CDD" id="cd16833">
    <property type="entry name" value="YfiH"/>
    <property type="match status" value="1"/>
</dbReference>
<dbReference type="Proteomes" id="UP000002495">
    <property type="component" value="Chromosome"/>
</dbReference>
<keyword evidence="4" id="KW-0479">Metal-binding</keyword>
<dbReference type="OrthoDB" id="4279at2"/>
<dbReference type="PANTHER" id="PTHR30616">
    <property type="entry name" value="UNCHARACTERIZED PROTEIN YFIH"/>
    <property type="match status" value="1"/>
</dbReference>
<evidence type="ECO:0008006" key="12">
    <source>
        <dbReference type="Google" id="ProtNLM"/>
    </source>
</evidence>
<dbReference type="eggNOG" id="COG1496">
    <property type="taxonomic scope" value="Bacteria"/>
</dbReference>
<comment type="catalytic activity">
    <reaction evidence="9">
        <text>S-methyl-5'-thioadenosine + phosphate = 5-(methylsulfanyl)-alpha-D-ribose 1-phosphate + adenine</text>
        <dbReference type="Rhea" id="RHEA:11852"/>
        <dbReference type="ChEBI" id="CHEBI:16708"/>
        <dbReference type="ChEBI" id="CHEBI:17509"/>
        <dbReference type="ChEBI" id="CHEBI:43474"/>
        <dbReference type="ChEBI" id="CHEBI:58533"/>
        <dbReference type="EC" id="2.4.2.28"/>
    </reaction>
    <physiologicalReaction direction="left-to-right" evidence="9">
        <dbReference type="Rhea" id="RHEA:11853"/>
    </physiologicalReaction>
</comment>
<dbReference type="GO" id="GO:0005507">
    <property type="term" value="F:copper ion binding"/>
    <property type="evidence" value="ECO:0007669"/>
    <property type="project" value="TreeGrafter"/>
</dbReference>
<dbReference type="KEGG" id="hhe:HH_0214"/>
<dbReference type="STRING" id="235279.HH_0214"/>
<comment type="catalytic activity">
    <reaction evidence="7">
        <text>adenosine + H2O + H(+) = inosine + NH4(+)</text>
        <dbReference type="Rhea" id="RHEA:24408"/>
        <dbReference type="ChEBI" id="CHEBI:15377"/>
        <dbReference type="ChEBI" id="CHEBI:15378"/>
        <dbReference type="ChEBI" id="CHEBI:16335"/>
        <dbReference type="ChEBI" id="CHEBI:17596"/>
        <dbReference type="ChEBI" id="CHEBI:28938"/>
        <dbReference type="EC" id="3.5.4.4"/>
    </reaction>
    <physiologicalReaction direction="left-to-right" evidence="7">
        <dbReference type="Rhea" id="RHEA:24409"/>
    </physiologicalReaction>
</comment>
<comment type="catalytic activity">
    <reaction evidence="8">
        <text>adenosine + phosphate = alpha-D-ribose 1-phosphate + adenine</text>
        <dbReference type="Rhea" id="RHEA:27642"/>
        <dbReference type="ChEBI" id="CHEBI:16335"/>
        <dbReference type="ChEBI" id="CHEBI:16708"/>
        <dbReference type="ChEBI" id="CHEBI:43474"/>
        <dbReference type="ChEBI" id="CHEBI:57720"/>
        <dbReference type="EC" id="2.4.2.1"/>
    </reaction>
    <physiologicalReaction direction="left-to-right" evidence="8">
        <dbReference type="Rhea" id="RHEA:27643"/>
    </physiologicalReaction>
</comment>
<evidence type="ECO:0000313" key="10">
    <source>
        <dbReference type="EMBL" id="AAP76811.1"/>
    </source>
</evidence>
<evidence type="ECO:0000256" key="2">
    <source>
        <dbReference type="ARBA" id="ARBA00007353"/>
    </source>
</evidence>
<dbReference type="InterPro" id="IPR038371">
    <property type="entry name" value="Cu_polyphenol_OxRdtase_sf"/>
</dbReference>
<evidence type="ECO:0000256" key="3">
    <source>
        <dbReference type="ARBA" id="ARBA00022679"/>
    </source>
</evidence>
<dbReference type="PANTHER" id="PTHR30616:SF2">
    <property type="entry name" value="PURINE NUCLEOSIDE PHOSPHORYLASE LACC1"/>
    <property type="match status" value="1"/>
</dbReference>
<evidence type="ECO:0000256" key="9">
    <source>
        <dbReference type="ARBA" id="ARBA00049893"/>
    </source>
</evidence>
<keyword evidence="5" id="KW-0378">Hydrolase</keyword>
<dbReference type="Pfam" id="PF02578">
    <property type="entry name" value="Cu-oxidase_4"/>
    <property type="match status" value="1"/>
</dbReference>
<evidence type="ECO:0000256" key="6">
    <source>
        <dbReference type="ARBA" id="ARBA00022833"/>
    </source>
</evidence>